<keyword evidence="5" id="KW-1185">Reference proteome</keyword>
<name>A0ABQ0K2K4_9BACT</name>
<dbReference type="InterPro" id="IPR043128">
    <property type="entry name" value="Rev_trsase/Diguanyl_cyclase"/>
</dbReference>
<dbReference type="Gene3D" id="3.30.70.270">
    <property type="match status" value="1"/>
</dbReference>
<dbReference type="InterPro" id="IPR035965">
    <property type="entry name" value="PAS-like_dom_sf"/>
</dbReference>
<dbReference type="CDD" id="cd00130">
    <property type="entry name" value="PAS"/>
    <property type="match status" value="1"/>
</dbReference>
<dbReference type="NCBIfam" id="TIGR00254">
    <property type="entry name" value="GGDEF"/>
    <property type="match status" value="1"/>
</dbReference>
<dbReference type="Pfam" id="PF00990">
    <property type="entry name" value="GGDEF"/>
    <property type="match status" value="1"/>
</dbReference>
<dbReference type="PANTHER" id="PTHR46663">
    <property type="entry name" value="DIGUANYLATE CYCLASE DGCT-RELATED"/>
    <property type="match status" value="1"/>
</dbReference>
<dbReference type="PROSITE" id="PS50113">
    <property type="entry name" value="PAC"/>
    <property type="match status" value="1"/>
</dbReference>
<dbReference type="InterPro" id="IPR000014">
    <property type="entry name" value="PAS"/>
</dbReference>
<evidence type="ECO:0000259" key="1">
    <source>
        <dbReference type="PROSITE" id="PS50112"/>
    </source>
</evidence>
<dbReference type="SMART" id="SM00091">
    <property type="entry name" value="PAS"/>
    <property type="match status" value="1"/>
</dbReference>
<dbReference type="InterPro" id="IPR013767">
    <property type="entry name" value="PAS_fold"/>
</dbReference>
<dbReference type="InterPro" id="IPR052163">
    <property type="entry name" value="DGC-Regulatory_Protein"/>
</dbReference>
<dbReference type="SUPFAM" id="SSF55785">
    <property type="entry name" value="PYP-like sensor domain (PAS domain)"/>
    <property type="match status" value="1"/>
</dbReference>
<dbReference type="EMBL" id="BAFN01000001">
    <property type="protein sequence ID" value="GAN35128.1"/>
    <property type="molecule type" value="Genomic_DNA"/>
</dbReference>
<comment type="caution">
    <text evidence="4">The sequence shown here is derived from an EMBL/GenBank/DDBJ whole genome shotgun (WGS) entry which is preliminary data.</text>
</comment>
<evidence type="ECO:0000313" key="5">
    <source>
        <dbReference type="Proteomes" id="UP000032309"/>
    </source>
</evidence>
<evidence type="ECO:0000313" key="4">
    <source>
        <dbReference type="EMBL" id="GAN35128.1"/>
    </source>
</evidence>
<dbReference type="Proteomes" id="UP000032309">
    <property type="component" value="Unassembled WGS sequence"/>
</dbReference>
<dbReference type="PROSITE" id="PS50112">
    <property type="entry name" value="PAS"/>
    <property type="match status" value="1"/>
</dbReference>
<feature type="domain" description="PAC" evidence="2">
    <location>
        <begin position="85"/>
        <end position="137"/>
    </location>
</feature>
<dbReference type="NCBIfam" id="TIGR00229">
    <property type="entry name" value="sensory_box"/>
    <property type="match status" value="1"/>
</dbReference>
<proteinExistence type="predicted"/>
<organism evidence="4 5">
    <name type="scientific">Candidatus Brocadia sinica JPN1</name>
    <dbReference type="NCBI Taxonomy" id="1197129"/>
    <lineage>
        <taxon>Bacteria</taxon>
        <taxon>Pseudomonadati</taxon>
        <taxon>Planctomycetota</taxon>
        <taxon>Candidatus Brocadiia</taxon>
        <taxon>Candidatus Brocadiales</taxon>
        <taxon>Candidatus Brocadiaceae</taxon>
        <taxon>Candidatus Brocadia</taxon>
    </lineage>
</organism>
<dbReference type="InterPro" id="IPR029787">
    <property type="entry name" value="Nucleotide_cyclase"/>
</dbReference>
<dbReference type="CDD" id="cd01949">
    <property type="entry name" value="GGDEF"/>
    <property type="match status" value="1"/>
</dbReference>
<dbReference type="InterPro" id="IPR000160">
    <property type="entry name" value="GGDEF_dom"/>
</dbReference>
<accession>A0ABQ0K2K4</accession>
<feature type="domain" description="GGDEF" evidence="3">
    <location>
        <begin position="172"/>
        <end position="301"/>
    </location>
</feature>
<gene>
    <name evidence="4" type="ORF">BROSI_A3674</name>
</gene>
<evidence type="ECO:0000259" key="3">
    <source>
        <dbReference type="PROSITE" id="PS50887"/>
    </source>
</evidence>
<dbReference type="PANTHER" id="PTHR46663:SF4">
    <property type="entry name" value="DIGUANYLATE CYCLASE DGCT-RELATED"/>
    <property type="match status" value="1"/>
</dbReference>
<protein>
    <submittedName>
        <fullName evidence="4">Protein contains FOG: GGDEF domain</fullName>
    </submittedName>
</protein>
<dbReference type="Pfam" id="PF00989">
    <property type="entry name" value="PAS"/>
    <property type="match status" value="1"/>
</dbReference>
<dbReference type="InterPro" id="IPR000700">
    <property type="entry name" value="PAS-assoc_C"/>
</dbReference>
<reference evidence="5" key="1">
    <citation type="journal article" date="2015" name="Genome Announc.">
        <title>Draft Genome Sequence of an Anaerobic Ammonium-Oxidizing Bacterium, "Candidatus Brocadia sinica".</title>
        <authorList>
            <person name="Oshiki M."/>
            <person name="Shinyako-Hata K."/>
            <person name="Satoh H."/>
            <person name="Okabe S."/>
        </authorList>
    </citation>
    <scope>NUCLEOTIDE SEQUENCE [LARGE SCALE GENOMIC DNA]</scope>
    <source>
        <strain evidence="5">JPN1</strain>
    </source>
</reference>
<evidence type="ECO:0000259" key="2">
    <source>
        <dbReference type="PROSITE" id="PS50113"/>
    </source>
</evidence>
<dbReference type="SUPFAM" id="SSF55073">
    <property type="entry name" value="Nucleotide cyclase"/>
    <property type="match status" value="1"/>
</dbReference>
<feature type="domain" description="PAS" evidence="1">
    <location>
        <begin position="6"/>
        <end position="83"/>
    </location>
</feature>
<dbReference type="PROSITE" id="PS50887">
    <property type="entry name" value="GGDEF"/>
    <property type="match status" value="1"/>
</dbReference>
<dbReference type="Gene3D" id="3.30.450.20">
    <property type="entry name" value="PAS domain"/>
    <property type="match status" value="1"/>
</dbReference>
<dbReference type="SMART" id="SM00267">
    <property type="entry name" value="GGDEF"/>
    <property type="match status" value="1"/>
</dbReference>
<sequence>MTTMKEGDLYRSLLDSLSGGIYVVDQNRVITYGNKGAETLTGYKNSEMVGKCCRGNILMYVDEQGRDVCEKECMAAESVVDGRSRSMEVYVRHKDGYRMPVLVRTSPIRNLNGQVIGAVEELCDNSSTVEFVHKIEELEKCVLLDPLTGLMKRRGLEMNLRSVFSVMHRHGWSYGIFFVDIDEFKRINDVYGDNIGDNVLKMVAKTLLNSVRASDMVGRWGGEELMVIAANVGEDHLYKIANKIRILIGQSGFSVGAESVRVTVSVCATMVQPDDSVDTLLKRINRLMEHCKVSGKNCVSV</sequence>